<dbReference type="Pfam" id="PF02338">
    <property type="entry name" value="OTU"/>
    <property type="match status" value="1"/>
</dbReference>
<proteinExistence type="predicted"/>
<dbReference type="OMA" id="LMFRELA"/>
<protein>
    <recommendedName>
        <fullName evidence="6">Integrase catalytic domain-containing protein</fullName>
    </recommendedName>
</protein>
<evidence type="ECO:0008006" key="6">
    <source>
        <dbReference type="Google" id="ProtNLM"/>
    </source>
</evidence>
<dbReference type="Gene3D" id="3.90.70.80">
    <property type="match status" value="1"/>
</dbReference>
<feature type="domain" description="Integrase catalytic" evidence="3">
    <location>
        <begin position="147"/>
        <end position="316"/>
    </location>
</feature>
<dbReference type="SUPFAM" id="SSF54001">
    <property type="entry name" value="Cysteine proteinases"/>
    <property type="match status" value="1"/>
</dbReference>
<dbReference type="SUPFAM" id="SSF53098">
    <property type="entry name" value="Ribonuclease H-like"/>
    <property type="match status" value="1"/>
</dbReference>
<evidence type="ECO:0000259" key="2">
    <source>
        <dbReference type="PROSITE" id="PS50802"/>
    </source>
</evidence>
<dbReference type="CDD" id="cd22758">
    <property type="entry name" value="OTU_232R-like"/>
    <property type="match status" value="1"/>
</dbReference>
<keyword evidence="5" id="KW-1185">Reference proteome</keyword>
<dbReference type="InterPro" id="IPR050704">
    <property type="entry name" value="Peptidase_C85-like"/>
</dbReference>
<dbReference type="PANTHER" id="PTHR12419:SF11">
    <property type="entry name" value="OTU DOMAIN-CONTAINING PROTEIN DDB_G0284757"/>
    <property type="match status" value="1"/>
</dbReference>
<name>A0A913YZN1_PATMI</name>
<dbReference type="Gene3D" id="3.30.420.10">
    <property type="entry name" value="Ribonuclease H-like superfamily/Ribonuclease H"/>
    <property type="match status" value="1"/>
</dbReference>
<dbReference type="InterPro" id="IPR003323">
    <property type="entry name" value="OTU_dom"/>
</dbReference>
<dbReference type="Proteomes" id="UP000887568">
    <property type="component" value="Unplaced"/>
</dbReference>
<dbReference type="GO" id="GO:0016579">
    <property type="term" value="P:protein deubiquitination"/>
    <property type="evidence" value="ECO:0007669"/>
    <property type="project" value="TreeGrafter"/>
</dbReference>
<keyword evidence="1" id="KW-0732">Signal</keyword>
<dbReference type="RefSeq" id="XP_038044857.1">
    <property type="nucleotide sequence ID" value="XM_038188929.1"/>
</dbReference>
<evidence type="ECO:0000313" key="5">
    <source>
        <dbReference type="Proteomes" id="UP000887568"/>
    </source>
</evidence>
<feature type="domain" description="OTU" evidence="2">
    <location>
        <begin position="362"/>
        <end position="499"/>
    </location>
</feature>
<dbReference type="PROSITE" id="PS50802">
    <property type="entry name" value="OTU"/>
    <property type="match status" value="1"/>
</dbReference>
<evidence type="ECO:0000259" key="3">
    <source>
        <dbReference type="PROSITE" id="PS50994"/>
    </source>
</evidence>
<dbReference type="GO" id="GO:0015074">
    <property type="term" value="P:DNA integration"/>
    <property type="evidence" value="ECO:0007669"/>
    <property type="project" value="InterPro"/>
</dbReference>
<dbReference type="InterPro" id="IPR012337">
    <property type="entry name" value="RNaseH-like_sf"/>
</dbReference>
<evidence type="ECO:0000313" key="4">
    <source>
        <dbReference type="EnsemblMetazoa" id="XP_038044857.1"/>
    </source>
</evidence>
<dbReference type="PANTHER" id="PTHR12419">
    <property type="entry name" value="OTU DOMAIN CONTAINING PROTEIN"/>
    <property type="match status" value="1"/>
</dbReference>
<dbReference type="AlphaFoldDB" id="A0A913YZN1"/>
<dbReference type="InterPro" id="IPR001584">
    <property type="entry name" value="Integrase_cat-core"/>
</dbReference>
<reference evidence="4" key="1">
    <citation type="submission" date="2022-11" db="UniProtKB">
        <authorList>
            <consortium name="EnsemblMetazoa"/>
        </authorList>
    </citation>
    <scope>IDENTIFICATION</scope>
</reference>
<organism evidence="4 5">
    <name type="scientific">Patiria miniata</name>
    <name type="common">Bat star</name>
    <name type="synonym">Asterina miniata</name>
    <dbReference type="NCBI Taxonomy" id="46514"/>
    <lineage>
        <taxon>Eukaryota</taxon>
        <taxon>Metazoa</taxon>
        <taxon>Echinodermata</taxon>
        <taxon>Eleutherozoa</taxon>
        <taxon>Asterozoa</taxon>
        <taxon>Asteroidea</taxon>
        <taxon>Valvatacea</taxon>
        <taxon>Valvatida</taxon>
        <taxon>Asterinidae</taxon>
        <taxon>Patiria</taxon>
    </lineage>
</organism>
<dbReference type="EnsemblMetazoa" id="XM_038188929.1">
    <property type="protein sequence ID" value="XP_038044857.1"/>
    <property type="gene ID" value="LOC119719458"/>
</dbReference>
<sequence length="683" mass="77623">MLNMKFVLAVLLLGISVVTVFGVGRRAMKAETYEVIVALLKGTFVVPVRDRTKAERTALVRFWRNREKFSLAEDGHTLLFDGKRVVKECDLESIVKQGVAATGGGGARKLNIKLRSVYTGLSRTNVQKYIGKSNKYRPLKARLHDRATFRPITAKEVHARHQIDLIDLTKWAVEYKGVSYGFVLMVVDVFSQYTWLRAVEMRDSSIIAEHLTMIYLEHGPPRVIEHEGSFEFHQAVEQLMESLQVKVMISSPYYPQSQGKVERSQRIQQIMCDLIDCKKQGVNWVNQLPFYAATINEFSKEKLTCSSPFRVYYSRKNNRVGNPILVNSENSCGDYERRDHFKYFIAYDHSDHLDALQTQGLTIVYDPQPDGNCQFDALANQLQNIGIQLCARALRTEIVRDLRMNPTTIGGISLEEYVPDNDLNAYLEQMDRDGTHGDHLTLQRAARIYNVNIVVFSSLGPHASNILSPSGSVDRDRPIVMLGHMAEDQGEHYLSVQPANTSVFDFVLPDASTANNHTEEDLSLSVPHVVPVAVSYDPMDANEADILLPDENNQAPLSQRNIDYNGNNSLPREIIQKIILLTLKSDYSMLGTFNRVSLMFRELASFFHPQVYLDNRIIDDLNLRDAIEVEISVQRIISYAGASSRLALRLGELFSANPMWFDAWLIVSVLNYRRFVISDIFWK</sequence>
<dbReference type="InterPro" id="IPR036397">
    <property type="entry name" value="RNaseH_sf"/>
</dbReference>
<dbReference type="InterPro" id="IPR038765">
    <property type="entry name" value="Papain-like_cys_pep_sf"/>
</dbReference>
<dbReference type="OrthoDB" id="5974985at2759"/>
<dbReference type="PROSITE" id="PS50994">
    <property type="entry name" value="INTEGRASE"/>
    <property type="match status" value="1"/>
</dbReference>
<dbReference type="GO" id="GO:0004843">
    <property type="term" value="F:cysteine-type deubiquitinase activity"/>
    <property type="evidence" value="ECO:0007669"/>
    <property type="project" value="TreeGrafter"/>
</dbReference>
<accession>A0A913YZN1</accession>
<evidence type="ECO:0000256" key="1">
    <source>
        <dbReference type="SAM" id="SignalP"/>
    </source>
</evidence>
<dbReference type="GO" id="GO:0003676">
    <property type="term" value="F:nucleic acid binding"/>
    <property type="evidence" value="ECO:0007669"/>
    <property type="project" value="InterPro"/>
</dbReference>
<feature type="signal peptide" evidence="1">
    <location>
        <begin position="1"/>
        <end position="22"/>
    </location>
</feature>
<dbReference type="GeneID" id="119719458"/>
<feature type="chain" id="PRO_5037066603" description="Integrase catalytic domain-containing protein" evidence="1">
    <location>
        <begin position="23"/>
        <end position="683"/>
    </location>
</feature>